<dbReference type="SUPFAM" id="SSF74650">
    <property type="entry name" value="Galactose mutarotase-like"/>
    <property type="match status" value="1"/>
</dbReference>
<dbReference type="CDD" id="cd09019">
    <property type="entry name" value="galactose_mutarotase_like"/>
    <property type="match status" value="1"/>
</dbReference>
<name>A0AAE2VVZ5_9RHOB</name>
<dbReference type="Pfam" id="PF01263">
    <property type="entry name" value="Aldose_epim"/>
    <property type="match status" value="1"/>
</dbReference>
<organism evidence="4 5">
    <name type="scientific">Sulfitobacter geojensis</name>
    <dbReference type="NCBI Taxonomy" id="1342299"/>
    <lineage>
        <taxon>Bacteria</taxon>
        <taxon>Pseudomonadati</taxon>
        <taxon>Pseudomonadota</taxon>
        <taxon>Alphaproteobacteria</taxon>
        <taxon>Rhodobacterales</taxon>
        <taxon>Roseobacteraceae</taxon>
        <taxon>Sulfitobacter</taxon>
    </lineage>
</organism>
<accession>A0AAE2VVZ5</accession>
<dbReference type="Proteomes" id="UP000732193">
    <property type="component" value="Unassembled WGS sequence"/>
</dbReference>
<dbReference type="AlphaFoldDB" id="A0AAE2VVZ5"/>
<dbReference type="GO" id="GO:0006006">
    <property type="term" value="P:glucose metabolic process"/>
    <property type="evidence" value="ECO:0007669"/>
    <property type="project" value="TreeGrafter"/>
</dbReference>
<dbReference type="InterPro" id="IPR047215">
    <property type="entry name" value="Galactose_mutarotase-like"/>
</dbReference>
<sequence>MTLNISSDDLTVTILPRGATLNDIRLRQQNRPLVLGFRDAQDHQRIPVCAGAIVGPVANRITGGKIEIDATPYQMPLNEAGRTSLHSGPAGLHTLTWDVIEHSNSLLKLAVTLADGDHGLPGLRRITAQYSLEGPILRLELTATTDRPTPMNLAHHPYWNLGGMDIADHQLQLAADAYLPTDAHSLPTGHVAPTSDTLFDFTQPKHIPLTPALDVNFCLSLPVNAAPAPCATLTGPDGTRLDIATTAAGLQVYGGAFLPDRKGVLHEAKDLRPYGGIALEPQCWPDAPHQPHFPQITLRPDEVWQQITTYKISPPPTA</sequence>
<evidence type="ECO:0000313" key="5">
    <source>
        <dbReference type="Proteomes" id="UP000732193"/>
    </source>
</evidence>
<proteinExistence type="inferred from homology"/>
<gene>
    <name evidence="4" type="ORF">JQV55_02585</name>
</gene>
<dbReference type="InterPro" id="IPR014718">
    <property type="entry name" value="GH-type_carb-bd"/>
</dbReference>
<comment type="caution">
    <text evidence="4">The sequence shown here is derived from an EMBL/GenBank/DDBJ whole genome shotgun (WGS) entry which is preliminary data.</text>
</comment>
<dbReference type="Gene3D" id="2.70.98.10">
    <property type="match status" value="1"/>
</dbReference>
<dbReference type="GO" id="GO:0033499">
    <property type="term" value="P:galactose catabolic process via UDP-galactose, Leloir pathway"/>
    <property type="evidence" value="ECO:0007669"/>
    <property type="project" value="TreeGrafter"/>
</dbReference>
<evidence type="ECO:0000256" key="3">
    <source>
        <dbReference type="ARBA" id="ARBA00023277"/>
    </source>
</evidence>
<dbReference type="PANTHER" id="PTHR10091:SF0">
    <property type="entry name" value="GALACTOSE MUTAROTASE"/>
    <property type="match status" value="1"/>
</dbReference>
<protein>
    <submittedName>
        <fullName evidence="4">Galactose mutarotase</fullName>
    </submittedName>
</protein>
<dbReference type="PANTHER" id="PTHR10091">
    <property type="entry name" value="ALDOSE-1-EPIMERASE"/>
    <property type="match status" value="1"/>
</dbReference>
<keyword evidence="5" id="KW-1185">Reference proteome</keyword>
<keyword evidence="3" id="KW-0119">Carbohydrate metabolism</keyword>
<keyword evidence="2" id="KW-0413">Isomerase</keyword>
<dbReference type="GO" id="GO:0030246">
    <property type="term" value="F:carbohydrate binding"/>
    <property type="evidence" value="ECO:0007669"/>
    <property type="project" value="InterPro"/>
</dbReference>
<dbReference type="RefSeq" id="WP_203241150.1">
    <property type="nucleotide sequence ID" value="NZ_JAFBRH010000001.1"/>
</dbReference>
<evidence type="ECO:0000256" key="2">
    <source>
        <dbReference type="ARBA" id="ARBA00023235"/>
    </source>
</evidence>
<dbReference type="EMBL" id="JAFBRM010000001">
    <property type="protein sequence ID" value="MBM1712447.1"/>
    <property type="molecule type" value="Genomic_DNA"/>
</dbReference>
<reference evidence="4 5" key="1">
    <citation type="submission" date="2021-01" db="EMBL/GenBank/DDBJ databases">
        <title>Diatom-associated Roseobacters Show Island Model of Population Structure.</title>
        <authorList>
            <person name="Qu L."/>
            <person name="Feng X."/>
            <person name="Chen Y."/>
            <person name="Li L."/>
            <person name="Wang X."/>
            <person name="Hu Z."/>
            <person name="Wang H."/>
            <person name="Luo H."/>
        </authorList>
    </citation>
    <scope>NUCLEOTIDE SEQUENCE [LARGE SCALE GENOMIC DNA]</scope>
    <source>
        <strain evidence="4 5">TR60-84</strain>
    </source>
</reference>
<comment type="similarity">
    <text evidence="1">Belongs to the aldose epimerase family.</text>
</comment>
<dbReference type="InterPro" id="IPR008183">
    <property type="entry name" value="Aldose_1/G6P_1-epimerase"/>
</dbReference>
<dbReference type="GO" id="GO:0004034">
    <property type="term" value="F:aldose 1-epimerase activity"/>
    <property type="evidence" value="ECO:0007669"/>
    <property type="project" value="TreeGrafter"/>
</dbReference>
<dbReference type="InterPro" id="IPR011013">
    <property type="entry name" value="Gal_mutarotase_sf_dom"/>
</dbReference>
<evidence type="ECO:0000256" key="1">
    <source>
        <dbReference type="ARBA" id="ARBA00006206"/>
    </source>
</evidence>
<evidence type="ECO:0000313" key="4">
    <source>
        <dbReference type="EMBL" id="MBM1712447.1"/>
    </source>
</evidence>